<evidence type="ECO:0000313" key="1">
    <source>
        <dbReference type="EMBL" id="EQD32663.1"/>
    </source>
</evidence>
<accession>T0YHY7</accession>
<proteinExistence type="predicted"/>
<feature type="non-terminal residue" evidence="1">
    <location>
        <position position="1"/>
    </location>
</feature>
<organism evidence="1">
    <name type="scientific">mine drainage metagenome</name>
    <dbReference type="NCBI Taxonomy" id="410659"/>
    <lineage>
        <taxon>unclassified sequences</taxon>
        <taxon>metagenomes</taxon>
        <taxon>ecological metagenomes</taxon>
    </lineage>
</organism>
<reference evidence="1" key="2">
    <citation type="journal article" date="2014" name="ISME J.">
        <title>Microbial stratification in low pH oxic and suboxic macroscopic growths along an acid mine drainage.</title>
        <authorList>
            <person name="Mendez-Garcia C."/>
            <person name="Mesa V."/>
            <person name="Sprenger R.R."/>
            <person name="Richter M."/>
            <person name="Diez M.S."/>
            <person name="Solano J."/>
            <person name="Bargiela R."/>
            <person name="Golyshina O.V."/>
            <person name="Manteca A."/>
            <person name="Ramos J.L."/>
            <person name="Gallego J.R."/>
            <person name="Llorente I."/>
            <person name="Martins Dos Santos V.A."/>
            <person name="Jensen O.N."/>
            <person name="Pelaez A.I."/>
            <person name="Sanchez J."/>
            <person name="Ferrer M."/>
        </authorList>
    </citation>
    <scope>NUCLEOTIDE SEQUENCE</scope>
</reference>
<dbReference type="PANTHER" id="PTHR30203">
    <property type="entry name" value="OUTER MEMBRANE CATION EFFLUX PROTEIN"/>
    <property type="match status" value="1"/>
</dbReference>
<dbReference type="Gene3D" id="1.20.1600.10">
    <property type="entry name" value="Outer membrane efflux proteins (OEP)"/>
    <property type="match status" value="1"/>
</dbReference>
<dbReference type="SUPFAM" id="SSF56954">
    <property type="entry name" value="Outer membrane efflux proteins (OEP)"/>
    <property type="match status" value="1"/>
</dbReference>
<dbReference type="EMBL" id="AUZX01014302">
    <property type="protein sequence ID" value="EQD32663.1"/>
    <property type="molecule type" value="Genomic_DNA"/>
</dbReference>
<comment type="caution">
    <text evidence="1">The sequence shown here is derived from an EMBL/GenBank/DDBJ whole genome shotgun (WGS) entry which is preliminary data.</text>
</comment>
<dbReference type="InterPro" id="IPR010131">
    <property type="entry name" value="MdtP/NodT-like"/>
</dbReference>
<dbReference type="AlphaFoldDB" id="T0YHY7"/>
<gene>
    <name evidence="1" type="ORF">B1A_19382</name>
</gene>
<name>T0YHY7_9ZZZZ</name>
<protein>
    <submittedName>
        <fullName evidence="1">Outer membrane efflux protein OprB</fullName>
    </submittedName>
</protein>
<sequence>YQNGLTDFLNVLSAQQALYLSQDALVQSQSAVSTDLVALYKALGGGWESSPDVTSAPVKK</sequence>
<reference evidence="1" key="1">
    <citation type="submission" date="2013-08" db="EMBL/GenBank/DDBJ databases">
        <authorList>
            <person name="Mendez C."/>
            <person name="Richter M."/>
            <person name="Ferrer M."/>
            <person name="Sanchez J."/>
        </authorList>
    </citation>
    <scope>NUCLEOTIDE SEQUENCE</scope>
</reference>
<dbReference type="PANTHER" id="PTHR30203:SF25">
    <property type="entry name" value="OUTER MEMBRANE PROTEIN-RELATED"/>
    <property type="match status" value="1"/>
</dbReference>